<name>A0AAE8XZ32_9CAUD</name>
<sequence length="42" mass="4837">MTKSVKVPDPVHSKAEEVQEEYDYSTLGEAVRHMCRHGDYDV</sequence>
<organism evidence="1 2">
    <name type="scientific">Haloarcula tailed virus 3</name>
    <dbReference type="NCBI Taxonomy" id="2877990"/>
    <lineage>
        <taxon>Viruses</taxon>
        <taxon>Duplodnaviria</taxon>
        <taxon>Heunggongvirae</taxon>
        <taxon>Uroviricota</taxon>
        <taxon>Caudoviricetes</taxon>
        <taxon>Kirjokansivirales</taxon>
        <taxon>Pyrstoviridae</taxon>
        <taxon>Hatrivirus</taxon>
        <taxon>Hatrivirus caudatum</taxon>
        <taxon>Hatrivirus HATV3</taxon>
    </lineage>
</organism>
<accession>A0AAE8XZ32</accession>
<keyword evidence="2" id="KW-1185">Reference proteome</keyword>
<reference evidence="1" key="1">
    <citation type="submission" date="2021-05" db="EMBL/GenBank/DDBJ databases">
        <title>Diversity, taxonomy and evolution of archaeal viruses of the class Caudoviricetes.</title>
        <authorList>
            <person name="Liu Y."/>
            <person name="Demina T.A."/>
            <person name="Roux S."/>
            <person name="Aiewsakun P."/>
            <person name="Kazlauskas D."/>
            <person name="Simmonds P."/>
            <person name="Prangishvili D."/>
            <person name="Oksanen H.M."/>
            <person name="Krupovic M."/>
        </authorList>
    </citation>
    <scope>NUCLEOTIDE SEQUENCE</scope>
    <source>
        <strain evidence="1">HATV-3/30</strain>
    </source>
</reference>
<dbReference type="EMBL" id="MZ334527">
    <property type="protein sequence ID" value="UBF23387.1"/>
    <property type="molecule type" value="Genomic_DNA"/>
</dbReference>
<evidence type="ECO:0000313" key="2">
    <source>
        <dbReference type="Proteomes" id="UP000827845"/>
    </source>
</evidence>
<dbReference type="Proteomes" id="UP000827845">
    <property type="component" value="Segment"/>
</dbReference>
<proteinExistence type="predicted"/>
<protein>
    <submittedName>
        <fullName evidence="1">Uncharacterized protein</fullName>
    </submittedName>
</protein>
<gene>
    <name evidence="1" type="ORF">HATV-3_gp37</name>
</gene>
<evidence type="ECO:0000313" key="1">
    <source>
        <dbReference type="EMBL" id="UBF23387.1"/>
    </source>
</evidence>